<dbReference type="PANTHER" id="PTHR30087:SF1">
    <property type="entry name" value="HYPOTHETICAL CYTOSOLIC PROTEIN"/>
    <property type="match status" value="1"/>
</dbReference>
<accession>A0A2M8EJM5</accession>
<sequence length="150" mass="16399">MIKKELVLVSGCLAGLKCKYDGKADRADECIVGMVRKGKAILVCPEQLGGLPTPRPPCGIFSREPLKVLTSRGRGEDRTAQFLKGAKETLGIARMFGIKKAILKNKSPSCGVTKTWQLDKNFRNRIAKGQGVTTELLRKNGIEVLSEEDL</sequence>
<dbReference type="Pfam" id="PF04463">
    <property type="entry name" value="2-thiour_desulf"/>
    <property type="match status" value="1"/>
</dbReference>
<proteinExistence type="predicted"/>
<name>A0A2M8EJM5_UNCKA</name>
<dbReference type="Proteomes" id="UP000228781">
    <property type="component" value="Unassembled WGS sequence"/>
</dbReference>
<dbReference type="EMBL" id="PFSK01000014">
    <property type="protein sequence ID" value="PJC22946.1"/>
    <property type="molecule type" value="Genomic_DNA"/>
</dbReference>
<evidence type="ECO:0000313" key="2">
    <source>
        <dbReference type="Proteomes" id="UP000228781"/>
    </source>
</evidence>
<dbReference type="PANTHER" id="PTHR30087">
    <property type="entry name" value="INNER MEMBRANE PROTEIN"/>
    <property type="match status" value="1"/>
</dbReference>
<dbReference type="AlphaFoldDB" id="A0A2M8EJM5"/>
<protein>
    <submittedName>
        <fullName evidence="1">DUF523 domain-containing protein</fullName>
    </submittedName>
</protein>
<dbReference type="InterPro" id="IPR007553">
    <property type="entry name" value="2-thiour_desulf"/>
</dbReference>
<organism evidence="1 2">
    <name type="scientific">candidate division WWE3 bacterium CG_4_9_14_0_2_um_filter_48_10</name>
    <dbReference type="NCBI Taxonomy" id="1975078"/>
    <lineage>
        <taxon>Bacteria</taxon>
        <taxon>Katanobacteria</taxon>
    </lineage>
</organism>
<evidence type="ECO:0000313" key="1">
    <source>
        <dbReference type="EMBL" id="PJC22946.1"/>
    </source>
</evidence>
<gene>
    <name evidence="1" type="ORF">CO059_01020</name>
</gene>
<comment type="caution">
    <text evidence="1">The sequence shown here is derived from an EMBL/GenBank/DDBJ whole genome shotgun (WGS) entry which is preliminary data.</text>
</comment>
<reference evidence="2" key="1">
    <citation type="submission" date="2017-09" db="EMBL/GenBank/DDBJ databases">
        <title>Depth-based differentiation of microbial function through sediment-hosted aquifers and enrichment of novel symbionts in the deep terrestrial subsurface.</title>
        <authorList>
            <person name="Probst A.J."/>
            <person name="Ladd B."/>
            <person name="Jarett J.K."/>
            <person name="Geller-Mcgrath D.E."/>
            <person name="Sieber C.M.K."/>
            <person name="Emerson J.B."/>
            <person name="Anantharaman K."/>
            <person name="Thomas B.C."/>
            <person name="Malmstrom R."/>
            <person name="Stieglmeier M."/>
            <person name="Klingl A."/>
            <person name="Woyke T."/>
            <person name="Ryan C.M."/>
            <person name="Banfield J.F."/>
        </authorList>
    </citation>
    <scope>NUCLEOTIDE SEQUENCE [LARGE SCALE GENOMIC DNA]</scope>
</reference>